<evidence type="ECO:0000313" key="2">
    <source>
        <dbReference type="Proteomes" id="UP000053091"/>
    </source>
</evidence>
<proteinExistence type="predicted"/>
<dbReference type="Proteomes" id="UP000053091">
    <property type="component" value="Unassembled WGS sequence"/>
</dbReference>
<accession>A0A0S7BPL0</accession>
<reference evidence="1" key="1">
    <citation type="journal article" date="2015" name="Genome Announc.">
        <title>Draft Genome Sequence of Bacteroidales Strain TBC1, a Novel Isolate from a Methanogenic Wastewater Treatment System.</title>
        <authorList>
            <person name="Tourlousse D.M."/>
            <person name="Matsuura N."/>
            <person name="Sun L."/>
            <person name="Toyonaga M."/>
            <person name="Kuroda K."/>
            <person name="Ohashi A."/>
            <person name="Cruz R."/>
            <person name="Yamaguchi T."/>
            <person name="Sekiguchi Y."/>
        </authorList>
    </citation>
    <scope>NUCLEOTIDE SEQUENCE [LARGE SCALE GENOMIC DNA]</scope>
    <source>
        <strain evidence="1">TBC1</strain>
    </source>
</reference>
<name>A0A0S7BPL0_9BACT</name>
<dbReference type="EMBL" id="DF968182">
    <property type="protein sequence ID" value="GAP42332.1"/>
    <property type="molecule type" value="Genomic_DNA"/>
</dbReference>
<gene>
    <name evidence="1" type="ORF">TBC1_11461</name>
</gene>
<sequence length="100" mass="11293">MTSLTLFGVVCDYVETNPNRSEAEFTEGKFNPYNDRDPGLRKRPVRAKSLTYRGLSVSITPNRLEENLLGGSWYRLARMSRFFPAFSPDGADVLSLPHPP</sequence>
<dbReference type="STRING" id="1678841.TBC1_11461"/>
<keyword evidence="2" id="KW-1185">Reference proteome</keyword>
<evidence type="ECO:0000313" key="1">
    <source>
        <dbReference type="EMBL" id="GAP42332.1"/>
    </source>
</evidence>
<dbReference type="AlphaFoldDB" id="A0A0S7BPL0"/>
<protein>
    <submittedName>
        <fullName evidence="1">Uncharacterized protein</fullName>
    </submittedName>
</protein>
<organism evidence="1">
    <name type="scientific">Lentimicrobium saccharophilum</name>
    <dbReference type="NCBI Taxonomy" id="1678841"/>
    <lineage>
        <taxon>Bacteria</taxon>
        <taxon>Pseudomonadati</taxon>
        <taxon>Bacteroidota</taxon>
        <taxon>Bacteroidia</taxon>
        <taxon>Bacteroidales</taxon>
        <taxon>Lentimicrobiaceae</taxon>
        <taxon>Lentimicrobium</taxon>
    </lineage>
</organism>